<dbReference type="SUPFAM" id="SSF51735">
    <property type="entry name" value="NAD(P)-binding Rossmann-fold domains"/>
    <property type="match status" value="1"/>
</dbReference>
<dbReference type="InterPro" id="IPR002347">
    <property type="entry name" value="SDR_fam"/>
</dbReference>
<sequence length="295" mass="30728">MNALDPTQTRRHDRSVLVTGASSGIGAATAIALSAEGWTVFAGVRDLSAAPETSGAGRIIPIRMDVTAPDTIAAGIAGMRDRLGGAPLDAVINNAGIGQLAPMSTVPPGQMRAIFDVNVFGAVQVTQDCLPLMRSGSRVLFVGSVGDRVTMPFGGALTASKWAIASIAEAFRLELVADGIRVILIEPGSIFSPAVDKVDASARATSAALAEAAPDLARRFARAASRAVENERSGSSPDVVARTIVRALTARRPATRYLTGKHARTLAALGRLPDPVFDRIRLTIFDQPASPQETP</sequence>
<name>A0ABY4N150_9MICO</name>
<evidence type="ECO:0000313" key="1">
    <source>
        <dbReference type="EMBL" id="UQN28275.1"/>
    </source>
</evidence>
<dbReference type="EMBL" id="CP097218">
    <property type="protein sequence ID" value="UQN28275.1"/>
    <property type="molecule type" value="Genomic_DNA"/>
</dbReference>
<dbReference type="Proteomes" id="UP001055868">
    <property type="component" value="Chromosome"/>
</dbReference>
<proteinExistence type="predicted"/>
<dbReference type="InterPro" id="IPR036291">
    <property type="entry name" value="NAD(P)-bd_dom_sf"/>
</dbReference>
<dbReference type="PRINTS" id="PR00081">
    <property type="entry name" value="GDHRDH"/>
</dbReference>
<dbReference type="PANTHER" id="PTHR43313:SF1">
    <property type="entry name" value="3BETA-HYDROXYSTEROID DEHYDROGENASE DHS-16"/>
    <property type="match status" value="1"/>
</dbReference>
<gene>
    <name evidence="1" type="ORF">M4486_11505</name>
</gene>
<dbReference type="Gene3D" id="3.40.50.720">
    <property type="entry name" value="NAD(P)-binding Rossmann-like Domain"/>
    <property type="match status" value="1"/>
</dbReference>
<dbReference type="Pfam" id="PF00106">
    <property type="entry name" value="adh_short"/>
    <property type="match status" value="1"/>
</dbReference>
<protein>
    <submittedName>
        <fullName evidence="1">SDR family NAD(P)-dependent oxidoreductase</fullName>
    </submittedName>
</protein>
<organism evidence="1 2">
    <name type="scientific">Brachybacterium kimchii</name>
    <dbReference type="NCBI Taxonomy" id="2942909"/>
    <lineage>
        <taxon>Bacteria</taxon>
        <taxon>Bacillati</taxon>
        <taxon>Actinomycetota</taxon>
        <taxon>Actinomycetes</taxon>
        <taxon>Micrococcales</taxon>
        <taxon>Dermabacteraceae</taxon>
        <taxon>Brachybacterium</taxon>
    </lineage>
</organism>
<evidence type="ECO:0000313" key="2">
    <source>
        <dbReference type="Proteomes" id="UP001055868"/>
    </source>
</evidence>
<dbReference type="RefSeq" id="WP_249477311.1">
    <property type="nucleotide sequence ID" value="NZ_CP097218.1"/>
</dbReference>
<reference evidence="1" key="1">
    <citation type="submission" date="2022-05" db="EMBL/GenBank/DDBJ databases">
        <title>Genomic analysis of Brachybacterium sp. CBA3104.</title>
        <authorList>
            <person name="Roh S.W."/>
            <person name="Kim Y.B."/>
            <person name="Kim Y."/>
        </authorList>
    </citation>
    <scope>NUCLEOTIDE SEQUENCE</scope>
    <source>
        <strain evidence="1">CBA3104</strain>
    </source>
</reference>
<accession>A0ABY4N150</accession>
<keyword evidence="2" id="KW-1185">Reference proteome</keyword>
<dbReference type="PANTHER" id="PTHR43313">
    <property type="entry name" value="SHORT-CHAIN DEHYDROGENASE/REDUCTASE FAMILY 9C"/>
    <property type="match status" value="1"/>
</dbReference>